<dbReference type="OrthoDB" id="676979at2759"/>
<dbReference type="Gene3D" id="3.80.10.10">
    <property type="entry name" value="Ribonuclease Inhibitor"/>
    <property type="match status" value="1"/>
</dbReference>
<keyword evidence="2" id="KW-1185">Reference proteome</keyword>
<dbReference type="GO" id="GO:0031462">
    <property type="term" value="C:Cul2-RING ubiquitin ligase complex"/>
    <property type="evidence" value="ECO:0007669"/>
    <property type="project" value="TreeGrafter"/>
</dbReference>
<name>E3N2U4_CAERE</name>
<protein>
    <submittedName>
        <fullName evidence="1">Uncharacterized protein</fullName>
    </submittedName>
</protein>
<dbReference type="Proteomes" id="UP000008281">
    <property type="component" value="Unassembled WGS sequence"/>
</dbReference>
<organism evidence="2">
    <name type="scientific">Caenorhabditis remanei</name>
    <name type="common">Caenorhabditis vulgaris</name>
    <dbReference type="NCBI Taxonomy" id="31234"/>
    <lineage>
        <taxon>Eukaryota</taxon>
        <taxon>Metazoa</taxon>
        <taxon>Ecdysozoa</taxon>
        <taxon>Nematoda</taxon>
        <taxon>Chromadorea</taxon>
        <taxon>Rhabditida</taxon>
        <taxon>Rhabditina</taxon>
        <taxon>Rhabditomorpha</taxon>
        <taxon>Rhabditoidea</taxon>
        <taxon>Rhabditidae</taxon>
        <taxon>Peloderinae</taxon>
        <taxon>Caenorhabditis</taxon>
    </lineage>
</organism>
<dbReference type="InterPro" id="IPR032675">
    <property type="entry name" value="LRR_dom_sf"/>
</dbReference>
<dbReference type="InterPro" id="IPR051341">
    <property type="entry name" value="Zyg-11_UBL_adapter"/>
</dbReference>
<dbReference type="InterPro" id="IPR016024">
    <property type="entry name" value="ARM-type_fold"/>
</dbReference>
<dbReference type="AlphaFoldDB" id="E3N2U4"/>
<dbReference type="PANTHER" id="PTHR12904:SF28">
    <property type="entry name" value="ATP SYNTHASE SUBUNIT ALPHA-RELATED"/>
    <property type="match status" value="1"/>
</dbReference>
<dbReference type="HOGENOM" id="CLU_403462_0_0_1"/>
<proteinExistence type="predicted"/>
<dbReference type="STRING" id="31234.E3N2U4"/>
<gene>
    <name evidence="1" type="ORF">CRE_20487</name>
</gene>
<sequence length="682" mass="79670">MVATLQDMAMRQLVDSLEKWSIDYYFNGDRSGKQKIILENSMGSGFKCHEKLSNTLFVNLIMRQFKFPPDMASEMWKVCNVTKVNWIYNTEPMIVYGFELKELRLMIPSRNKDAVLKIRELLNPKSADKLKRLVIEFEKRRALSTDEIREALEGCRELIEENTPMLPMLQELALIRCDLSNDVFEFIHKNCPTLKKLNISFTNLTDLTGISVLKNLESLALEGIIFEKKEDLMEMFELKKLKDLDLSMQSQRIDFGPSRAIYDNLKYFRQCMDLGKFLPELKYMDCSYNVVDEGIITRLLDVHPNLRKIGVLTEETPFNIPNRNVDFLMVNDLASTLEYIEFYNSHDVEAKESHALFVFFRMGIIYIDAYMSEMEIRRSVDGITMFMKKHSYNGRILYVAAFCLHLICRYNGNYLTTTHRQSIIEHVLFPKLWTIEHNHKLNIRYHCSETLVSKSMIDTPGIKADTYCRRAADLLMECDFLDLPVESCMHILCEFLEDVTEECYLKISGDNALKLRISEISTHHVNPLNIAVLIKLLNCCGKENKEISRNYVQAFANTMREYRDYGTVVMLGMLEETTLHLELNPLNEIFPWEIFAFLEELLASPDLEIRRATASLLVTLYHQYMFPRDMDDSVRSEKKKDLISKIVDSVEKNVKEAFRHIKRNSKHPQAVLCMNWILVHYV</sequence>
<dbReference type="PANTHER" id="PTHR12904">
    <property type="match status" value="1"/>
</dbReference>
<accession>E3N2U4</accession>
<reference evidence="1" key="1">
    <citation type="submission" date="2007-07" db="EMBL/GenBank/DDBJ databases">
        <title>PCAP assembly of the Caenorhabditis remanei genome.</title>
        <authorList>
            <consortium name="The Caenorhabditis remanei Sequencing Consortium"/>
            <person name="Wilson R.K."/>
        </authorList>
    </citation>
    <scope>NUCLEOTIDE SEQUENCE [LARGE SCALE GENOMIC DNA]</scope>
    <source>
        <strain evidence="1">PB4641</strain>
    </source>
</reference>
<dbReference type="SUPFAM" id="SSF48371">
    <property type="entry name" value="ARM repeat"/>
    <property type="match status" value="1"/>
</dbReference>
<dbReference type="EMBL" id="DS268515">
    <property type="protein sequence ID" value="EFO84302.1"/>
    <property type="molecule type" value="Genomic_DNA"/>
</dbReference>
<evidence type="ECO:0000313" key="2">
    <source>
        <dbReference type="Proteomes" id="UP000008281"/>
    </source>
</evidence>
<dbReference type="eggNOG" id="KOG3665">
    <property type="taxonomic scope" value="Eukaryota"/>
</dbReference>
<dbReference type="InParanoid" id="E3N2U4"/>
<dbReference type="SUPFAM" id="SSF52047">
    <property type="entry name" value="RNI-like"/>
    <property type="match status" value="1"/>
</dbReference>
<evidence type="ECO:0000313" key="1">
    <source>
        <dbReference type="EMBL" id="EFO84302.1"/>
    </source>
</evidence>